<feature type="chain" id="PRO_5017717023" evidence="1">
    <location>
        <begin position="22"/>
        <end position="667"/>
    </location>
</feature>
<reference evidence="2 3" key="1">
    <citation type="submission" date="2018-08" db="EMBL/GenBank/DDBJ databases">
        <title>Genomic Encyclopedia of Archaeal and Bacterial Type Strains, Phase II (KMG-II): from individual species to whole genera.</title>
        <authorList>
            <person name="Goeker M."/>
        </authorList>
    </citation>
    <scope>NUCLEOTIDE SEQUENCE [LARGE SCALE GENOMIC DNA]</scope>
    <source>
        <strain evidence="2 3">DSM 15986</strain>
    </source>
</reference>
<evidence type="ECO:0000256" key="1">
    <source>
        <dbReference type="SAM" id="SignalP"/>
    </source>
</evidence>
<dbReference type="RefSeq" id="WP_086542337.1">
    <property type="nucleotide sequence ID" value="NZ_MSSW01000045.1"/>
</dbReference>
<dbReference type="InterPro" id="IPR011042">
    <property type="entry name" value="6-blade_b-propeller_TolB-like"/>
</dbReference>
<evidence type="ECO:0000313" key="3">
    <source>
        <dbReference type="Proteomes" id="UP000256405"/>
    </source>
</evidence>
<dbReference type="Proteomes" id="UP000256405">
    <property type="component" value="Unassembled WGS sequence"/>
</dbReference>
<dbReference type="EMBL" id="QUNF01000010">
    <property type="protein sequence ID" value="REG88249.1"/>
    <property type="molecule type" value="Genomic_DNA"/>
</dbReference>
<evidence type="ECO:0000313" key="2">
    <source>
        <dbReference type="EMBL" id="REG88249.1"/>
    </source>
</evidence>
<comment type="caution">
    <text evidence="2">The sequence shown here is derived from an EMBL/GenBank/DDBJ whole genome shotgun (WGS) entry which is preliminary data.</text>
</comment>
<proteinExistence type="predicted"/>
<dbReference type="OrthoDB" id="3644774at2"/>
<name>A0A3E0DXF7_9BACT</name>
<gene>
    <name evidence="2" type="ORF">C8N25_11027</name>
</gene>
<accession>A0A3E0DXF7</accession>
<dbReference type="SUPFAM" id="SSF50998">
    <property type="entry name" value="Quinoprotein alcohol dehydrogenase-like"/>
    <property type="match status" value="1"/>
</dbReference>
<dbReference type="InterPro" id="IPR011047">
    <property type="entry name" value="Quinoprotein_ADH-like_sf"/>
</dbReference>
<keyword evidence="3" id="KW-1185">Reference proteome</keyword>
<dbReference type="Gene3D" id="2.120.10.30">
    <property type="entry name" value="TolB, C-terminal domain"/>
    <property type="match status" value="1"/>
</dbReference>
<dbReference type="AlphaFoldDB" id="A0A3E0DXF7"/>
<protein>
    <submittedName>
        <fullName evidence="2">Uncharacterized protein</fullName>
    </submittedName>
</protein>
<organism evidence="2 3">
    <name type="scientific">Algoriphagus antarcticus</name>
    <dbReference type="NCBI Taxonomy" id="238540"/>
    <lineage>
        <taxon>Bacteria</taxon>
        <taxon>Pseudomonadati</taxon>
        <taxon>Bacteroidota</taxon>
        <taxon>Cytophagia</taxon>
        <taxon>Cytophagales</taxon>
        <taxon>Cyclobacteriaceae</taxon>
        <taxon>Algoriphagus</taxon>
    </lineage>
</organism>
<keyword evidence="1" id="KW-0732">Signal</keyword>
<dbReference type="SUPFAM" id="SSF63829">
    <property type="entry name" value="Calcium-dependent phosphotriesterase"/>
    <property type="match status" value="1"/>
</dbReference>
<sequence length="667" mass="75055">MKNKLYLIVLVCLIGVEALFAQSTVPGKVTTSWIGNTWGGDIGERHAMNWINTFAVDKDGTVFCSSYWEEGGKEFGIYKDGKDLGRLENGHGSADGGAIAVNGNAVWVSVHQKAIRKYSKLTKAPTGLEFTVGRQVNGLAAQGEKLFVATDGKDEIGVYDTEGKLHSSFSAHHPGKLAADKRGNVWMIEWPFSNKLYCYNPSGAKIKEINLGQNVKAAAIGYSEAKDLLVIANYDINSQQVFVYGNLATNPVRKRTLGVKGGIYSGTPGLIKPLKLNHPYNVGMDDQGIIYVDGFGLYPDYHADGMNRSDGFGSHLKAFDQSDKLKWEIICTSFVDMAAIDPRSDGSTAYSKHERFDLDLSKTVAGTEWTYKAFTVDKKNYPEDLRWNNKGHQSTVWIRYINDKKMLYVGDMYCTGLRIYRFEGEIAVPAGWVGRDKIWIDKNGNGKEEKEETESHTHHPPDSWALWPDENGNIWSAKQEGPIYFWKLNGLNQYGNPHYKLSDVQTFARPEEFRSVQRVRYDNKNDRMYIGGWKKGTKYADEWWGIIGDQIIAYDGWLKGNKNKKYALDLKYDINSKIPLGEVSFAYAGDYLFVVGSRTRARTLVYNNLDGSFKGEILPGEEIGGVDKTGWIDVRDGVDAYLRSTGEYLILVEEDYMGKVIMYRWKP</sequence>
<feature type="signal peptide" evidence="1">
    <location>
        <begin position="1"/>
        <end position="21"/>
    </location>
</feature>